<dbReference type="GO" id="GO:0003700">
    <property type="term" value="F:DNA-binding transcription factor activity"/>
    <property type="evidence" value="ECO:0007669"/>
    <property type="project" value="InterPro"/>
</dbReference>
<proteinExistence type="predicted"/>
<dbReference type="InterPro" id="IPR047057">
    <property type="entry name" value="MerR_fam"/>
</dbReference>
<keyword evidence="4" id="KW-1185">Reference proteome</keyword>
<dbReference type="EMBL" id="JACDUR010000002">
    <property type="protein sequence ID" value="MBA2891107.1"/>
    <property type="molecule type" value="Genomic_DNA"/>
</dbReference>
<dbReference type="InterPro" id="IPR000551">
    <property type="entry name" value="MerR-type_HTH_dom"/>
</dbReference>
<dbReference type="PROSITE" id="PS50937">
    <property type="entry name" value="HTH_MERR_2"/>
    <property type="match status" value="2"/>
</dbReference>
<evidence type="ECO:0000313" key="4">
    <source>
        <dbReference type="Proteomes" id="UP000530928"/>
    </source>
</evidence>
<evidence type="ECO:0000256" key="1">
    <source>
        <dbReference type="ARBA" id="ARBA00023125"/>
    </source>
</evidence>
<accession>A0A7W0CHJ7</accession>
<dbReference type="SUPFAM" id="SSF46955">
    <property type="entry name" value="Putative DNA-binding domain"/>
    <property type="match status" value="2"/>
</dbReference>
<keyword evidence="1 3" id="KW-0238">DNA-binding</keyword>
<sequence length="265" mass="28757">MEAEVANRASRVRLRVSELARRAGISVQQVRTYADQGLLPPVERADNGYRVFTGEHERALRTVRSMAAGHGWQCTGEVMRAVHAGRVEDALALVDASHAELSRERADLARVLGAFEELAAPTPVRGAGTPEVLAGLTTAREGATRAGGGRVMRVGEVAGLVGVRTSALRVWESMGLLRPSRDRATGYRVYDAHEVRKAQAVALLRRAHYPLPAVEAVMRELDSAGSPQRLRRELARRGEDLHRLSLLRLAGSAALHDYLRGASPA</sequence>
<dbReference type="Pfam" id="PF13411">
    <property type="entry name" value="MerR_1"/>
    <property type="match status" value="1"/>
</dbReference>
<protein>
    <submittedName>
        <fullName evidence="3">DNA-binding transcriptional MerR regulator</fullName>
    </submittedName>
</protein>
<dbReference type="GO" id="GO:0003677">
    <property type="term" value="F:DNA binding"/>
    <property type="evidence" value="ECO:0007669"/>
    <property type="project" value="UniProtKB-KW"/>
</dbReference>
<dbReference type="PANTHER" id="PTHR30204">
    <property type="entry name" value="REDOX-CYCLING DRUG-SENSING TRANSCRIPTIONAL ACTIVATOR SOXR"/>
    <property type="match status" value="1"/>
</dbReference>
<dbReference type="Gene3D" id="1.10.1660.10">
    <property type="match status" value="2"/>
</dbReference>
<organism evidence="3 4">
    <name type="scientific">Nonomuraea soli</name>
    <dbReference type="NCBI Taxonomy" id="1032476"/>
    <lineage>
        <taxon>Bacteria</taxon>
        <taxon>Bacillati</taxon>
        <taxon>Actinomycetota</taxon>
        <taxon>Actinomycetes</taxon>
        <taxon>Streptosporangiales</taxon>
        <taxon>Streptosporangiaceae</taxon>
        <taxon>Nonomuraea</taxon>
    </lineage>
</organism>
<dbReference type="Pfam" id="PF00376">
    <property type="entry name" value="MerR"/>
    <property type="match status" value="1"/>
</dbReference>
<evidence type="ECO:0000313" key="3">
    <source>
        <dbReference type="EMBL" id="MBA2891107.1"/>
    </source>
</evidence>
<evidence type="ECO:0000259" key="2">
    <source>
        <dbReference type="PROSITE" id="PS50937"/>
    </source>
</evidence>
<dbReference type="Proteomes" id="UP000530928">
    <property type="component" value="Unassembled WGS sequence"/>
</dbReference>
<name>A0A7W0CHJ7_9ACTN</name>
<dbReference type="RefSeq" id="WP_312894368.1">
    <property type="nucleotide sequence ID" value="NZ_BAABAM010000012.1"/>
</dbReference>
<dbReference type="PANTHER" id="PTHR30204:SF93">
    <property type="entry name" value="HTH MERR-TYPE DOMAIN-CONTAINING PROTEIN"/>
    <property type="match status" value="1"/>
</dbReference>
<reference evidence="3 4" key="1">
    <citation type="submission" date="2020-07" db="EMBL/GenBank/DDBJ databases">
        <title>Genomic Encyclopedia of Type Strains, Phase IV (KMG-IV): sequencing the most valuable type-strain genomes for metagenomic binning, comparative biology and taxonomic classification.</title>
        <authorList>
            <person name="Goeker M."/>
        </authorList>
    </citation>
    <scope>NUCLEOTIDE SEQUENCE [LARGE SCALE GENOMIC DNA]</scope>
    <source>
        <strain evidence="3 4">DSM 45533</strain>
    </source>
</reference>
<comment type="caution">
    <text evidence="3">The sequence shown here is derived from an EMBL/GenBank/DDBJ whole genome shotgun (WGS) entry which is preliminary data.</text>
</comment>
<dbReference type="SMART" id="SM00422">
    <property type="entry name" value="HTH_MERR"/>
    <property type="match status" value="2"/>
</dbReference>
<dbReference type="AlphaFoldDB" id="A0A7W0CHJ7"/>
<feature type="domain" description="HTH merR-type" evidence="2">
    <location>
        <begin position="151"/>
        <end position="220"/>
    </location>
</feature>
<feature type="domain" description="HTH merR-type" evidence="2">
    <location>
        <begin position="13"/>
        <end position="66"/>
    </location>
</feature>
<dbReference type="InterPro" id="IPR009061">
    <property type="entry name" value="DNA-bd_dom_put_sf"/>
</dbReference>
<gene>
    <name evidence="3" type="ORF">HNR30_002448</name>
</gene>